<reference evidence="1 2" key="2">
    <citation type="submission" date="2018-11" db="EMBL/GenBank/DDBJ databases">
        <authorList>
            <consortium name="Pathogen Informatics"/>
        </authorList>
    </citation>
    <scope>NUCLEOTIDE SEQUENCE [LARGE SCALE GENOMIC DNA]</scope>
</reference>
<accession>A0A183DZG0</accession>
<protein>
    <submittedName>
        <fullName evidence="3">Protein-tyrosine-phosphatase</fullName>
    </submittedName>
</protein>
<dbReference type="EMBL" id="UYRT01080887">
    <property type="protein sequence ID" value="VDN23565.1"/>
    <property type="molecule type" value="Genomic_DNA"/>
</dbReference>
<dbReference type="WBParaSite" id="GPUH_0001411601-mRNA-1">
    <property type="protein sequence ID" value="GPUH_0001411601-mRNA-1"/>
    <property type="gene ID" value="GPUH_0001411601"/>
</dbReference>
<dbReference type="Proteomes" id="UP000271098">
    <property type="component" value="Unassembled WGS sequence"/>
</dbReference>
<sequence length="48" mass="5507">MAAFHTRPFDSVIVSPNIAFELMCNLPEKFQIKTPERIFRLSHEGNSS</sequence>
<evidence type="ECO:0000313" key="1">
    <source>
        <dbReference type="EMBL" id="VDN23565.1"/>
    </source>
</evidence>
<evidence type="ECO:0000313" key="3">
    <source>
        <dbReference type="WBParaSite" id="GPUH_0001411601-mRNA-1"/>
    </source>
</evidence>
<proteinExistence type="predicted"/>
<organism evidence="3">
    <name type="scientific">Gongylonema pulchrum</name>
    <dbReference type="NCBI Taxonomy" id="637853"/>
    <lineage>
        <taxon>Eukaryota</taxon>
        <taxon>Metazoa</taxon>
        <taxon>Ecdysozoa</taxon>
        <taxon>Nematoda</taxon>
        <taxon>Chromadorea</taxon>
        <taxon>Rhabditida</taxon>
        <taxon>Spirurina</taxon>
        <taxon>Spiruromorpha</taxon>
        <taxon>Spiruroidea</taxon>
        <taxon>Gongylonematidae</taxon>
        <taxon>Gongylonema</taxon>
    </lineage>
</organism>
<gene>
    <name evidence="1" type="ORF">GPUH_LOCUS14101</name>
</gene>
<evidence type="ECO:0000313" key="2">
    <source>
        <dbReference type="Proteomes" id="UP000271098"/>
    </source>
</evidence>
<keyword evidence="2" id="KW-1185">Reference proteome</keyword>
<reference evidence="3" key="1">
    <citation type="submission" date="2016-06" db="UniProtKB">
        <authorList>
            <consortium name="WormBaseParasite"/>
        </authorList>
    </citation>
    <scope>IDENTIFICATION</scope>
</reference>
<name>A0A183DZG0_9BILA</name>
<dbReference type="AlphaFoldDB" id="A0A183DZG0"/>